<keyword evidence="2" id="KW-1185">Reference proteome</keyword>
<gene>
    <name evidence="1" type="ORF">DHETER_LOCUS3061</name>
</gene>
<sequence>MVPPPIPADCIEEIVEFLENNIRTLHSCLLVNRLWCQIVVPVLWRQPFRYKRFNPSANLLQTYWSCMTIDCISIDDRLILQEFNIILPDSNQSSLIFNYPSFIKRLNYRDLYDFAVIWYGDPNNLRHKRPFRQDPMKTIAKCLFNLFIVKGAKFDYLFWDNGSDLIDEIPDYCDRDSDEDDEQDVVGDLDDDDILLDIPSLPESCENFANLKVLGCFARYEYCEQTFINAASSCHEIETLVIRMCMNDEWSTERAQSELEALSKLIDVQKHLKEFIYVEYPGRFWWSPSSRLKNVEFSSLSSQVNSLTVVEFYHVDFRFWHPLNSIAGLINLENLVFNNCRHQEYVMEPFRFGSFMKLKKFVMNGYEGNSFIQPDLLDTLLQHVSKSLMYLSIIMTAETTTTVINAIEKYHLDLLELAIKLDQSHFFALQSCPFYNCSRLNKLVVSSWGYMEVVADAILPQLGKSLPPSLEHLEILAPWMFTLRALDSFLVNCRAPLRYFDIRYCRDITDQHINLIWKRLYNTLENLIISEKDPPSSSTTIDEQSNSDGFEGESYNLDSANADYNNYGSASSNTEDEPKNYQTKQLCSDDMSLHEIVKRTKINLTADETYNNRIDTLRYRWE</sequence>
<evidence type="ECO:0000313" key="2">
    <source>
        <dbReference type="Proteomes" id="UP000789702"/>
    </source>
</evidence>
<name>A0ACA9L2F8_9GLOM</name>
<proteinExistence type="predicted"/>
<dbReference type="EMBL" id="CAJVPU010002503">
    <property type="protein sequence ID" value="CAG8502263.1"/>
    <property type="molecule type" value="Genomic_DNA"/>
</dbReference>
<accession>A0ACA9L2F8</accession>
<evidence type="ECO:0000313" key="1">
    <source>
        <dbReference type="EMBL" id="CAG8502263.1"/>
    </source>
</evidence>
<protein>
    <submittedName>
        <fullName evidence="1">4051_t:CDS:1</fullName>
    </submittedName>
</protein>
<dbReference type="Proteomes" id="UP000789702">
    <property type="component" value="Unassembled WGS sequence"/>
</dbReference>
<reference evidence="1" key="1">
    <citation type="submission" date="2021-06" db="EMBL/GenBank/DDBJ databases">
        <authorList>
            <person name="Kallberg Y."/>
            <person name="Tangrot J."/>
            <person name="Rosling A."/>
        </authorList>
    </citation>
    <scope>NUCLEOTIDE SEQUENCE</scope>
    <source>
        <strain evidence="1">IL203A</strain>
    </source>
</reference>
<organism evidence="1 2">
    <name type="scientific">Dentiscutata heterogama</name>
    <dbReference type="NCBI Taxonomy" id="1316150"/>
    <lineage>
        <taxon>Eukaryota</taxon>
        <taxon>Fungi</taxon>
        <taxon>Fungi incertae sedis</taxon>
        <taxon>Mucoromycota</taxon>
        <taxon>Glomeromycotina</taxon>
        <taxon>Glomeromycetes</taxon>
        <taxon>Diversisporales</taxon>
        <taxon>Gigasporaceae</taxon>
        <taxon>Dentiscutata</taxon>
    </lineage>
</organism>
<comment type="caution">
    <text evidence="1">The sequence shown here is derived from an EMBL/GenBank/DDBJ whole genome shotgun (WGS) entry which is preliminary data.</text>
</comment>